<gene>
    <name evidence="2" type="ORF">BDZ31_002937</name>
</gene>
<name>A0A840IES8_9ACTN</name>
<evidence type="ECO:0000313" key="2">
    <source>
        <dbReference type="EMBL" id="MBB4663342.1"/>
    </source>
</evidence>
<evidence type="ECO:0000256" key="1">
    <source>
        <dbReference type="SAM" id="Phobius"/>
    </source>
</evidence>
<feature type="transmembrane region" description="Helical" evidence="1">
    <location>
        <begin position="12"/>
        <end position="35"/>
    </location>
</feature>
<dbReference type="RefSeq" id="WP_183343080.1">
    <property type="nucleotide sequence ID" value="NZ_JACHNU010000004.1"/>
</dbReference>
<protein>
    <submittedName>
        <fullName evidence="2">Uncharacterized protein</fullName>
    </submittedName>
</protein>
<comment type="caution">
    <text evidence="2">The sequence shown here is derived from an EMBL/GenBank/DDBJ whole genome shotgun (WGS) entry which is preliminary data.</text>
</comment>
<dbReference type="AlphaFoldDB" id="A0A840IES8"/>
<keyword evidence="1" id="KW-0812">Transmembrane</keyword>
<keyword evidence="1" id="KW-1133">Transmembrane helix</keyword>
<organism evidence="2 3">
    <name type="scientific">Conexibacter arvalis</name>
    <dbReference type="NCBI Taxonomy" id="912552"/>
    <lineage>
        <taxon>Bacteria</taxon>
        <taxon>Bacillati</taxon>
        <taxon>Actinomycetota</taxon>
        <taxon>Thermoleophilia</taxon>
        <taxon>Solirubrobacterales</taxon>
        <taxon>Conexibacteraceae</taxon>
        <taxon>Conexibacter</taxon>
    </lineage>
</organism>
<keyword evidence="1" id="KW-0472">Membrane</keyword>
<dbReference type="Proteomes" id="UP000585272">
    <property type="component" value="Unassembled WGS sequence"/>
</dbReference>
<sequence length="53" mass="5574">MLTFASVATEFTVALLITFLGIGVVANVLIGYAVAQVVGERSQNAEVRNASFD</sequence>
<dbReference type="EMBL" id="JACHNU010000004">
    <property type="protein sequence ID" value="MBB4663342.1"/>
    <property type="molecule type" value="Genomic_DNA"/>
</dbReference>
<keyword evidence="3" id="KW-1185">Reference proteome</keyword>
<accession>A0A840IES8</accession>
<proteinExistence type="predicted"/>
<reference evidence="2 3" key="1">
    <citation type="submission" date="2020-08" db="EMBL/GenBank/DDBJ databases">
        <title>Genomic Encyclopedia of Archaeal and Bacterial Type Strains, Phase II (KMG-II): from individual species to whole genera.</title>
        <authorList>
            <person name="Goeker M."/>
        </authorList>
    </citation>
    <scope>NUCLEOTIDE SEQUENCE [LARGE SCALE GENOMIC DNA]</scope>
    <source>
        <strain evidence="2 3">DSM 23288</strain>
    </source>
</reference>
<evidence type="ECO:0000313" key="3">
    <source>
        <dbReference type="Proteomes" id="UP000585272"/>
    </source>
</evidence>